<evidence type="ECO:0000313" key="7">
    <source>
        <dbReference type="EMBL" id="RKN36259.1"/>
    </source>
</evidence>
<keyword evidence="3 4" id="KW-0443">Lipid metabolism</keyword>
<feature type="active site" description="Proton acceptor" evidence="4">
    <location>
        <position position="188"/>
    </location>
</feature>
<comment type="caution">
    <text evidence="7">The sequence shown here is derived from an EMBL/GenBank/DDBJ whole genome shotgun (WGS) entry which is preliminary data.</text>
</comment>
<dbReference type="EMBL" id="RAZS01000003">
    <property type="protein sequence ID" value="RKN21400.1"/>
    <property type="molecule type" value="Genomic_DNA"/>
</dbReference>
<evidence type="ECO:0000256" key="2">
    <source>
        <dbReference type="ARBA" id="ARBA00022963"/>
    </source>
</evidence>
<dbReference type="EMBL" id="RAZT01000001">
    <property type="protein sequence ID" value="RKN36259.1"/>
    <property type="molecule type" value="Genomic_DNA"/>
</dbReference>
<organism evidence="7 9">
    <name type="scientific">Micromonospora musae</name>
    <dbReference type="NCBI Taxonomy" id="1894970"/>
    <lineage>
        <taxon>Bacteria</taxon>
        <taxon>Bacillati</taxon>
        <taxon>Actinomycetota</taxon>
        <taxon>Actinomycetes</taxon>
        <taxon>Micromonosporales</taxon>
        <taxon>Micromonosporaceae</taxon>
        <taxon>Micromonospora</taxon>
    </lineage>
</organism>
<dbReference type="PROSITE" id="PS51635">
    <property type="entry name" value="PNPLA"/>
    <property type="match status" value="1"/>
</dbReference>
<evidence type="ECO:0000259" key="5">
    <source>
        <dbReference type="PROSITE" id="PS51635"/>
    </source>
</evidence>
<dbReference type="PANTHER" id="PTHR14226">
    <property type="entry name" value="NEUROPATHY TARGET ESTERASE/SWISS CHEESE D.MELANOGASTER"/>
    <property type="match status" value="1"/>
</dbReference>
<evidence type="ECO:0000256" key="4">
    <source>
        <dbReference type="PROSITE-ProRule" id="PRU01161"/>
    </source>
</evidence>
<sequence length="281" mass="29171">MRRALVLAGGGVAAIAWELGVLLGVRDEAPRLDPDLLAADVIVGTSAGSTVAAQITSGVDLAALYDRQHSETSSEVAVDVDLTELLARFASATAGANSAPEARRRIGALALATPTIDEPVRRAAIAGQLPSHVWPDRPVLVPAVDAETGDVSLFTRESGVDLVDAVTASCAVPGVWPPATINGRRYVDGSVRSGSNADLAAGCDRVLVLTPTLPDAPQLRGSLTAEIERLNPAQVLVLYADEPSLTAFGTNLLSPATRRPAARAGRAVGRDYAAEVTRFWA</sequence>
<dbReference type="Proteomes" id="UP000271548">
    <property type="component" value="Unassembled WGS sequence"/>
</dbReference>
<dbReference type="Proteomes" id="UP000275865">
    <property type="component" value="Unassembled WGS sequence"/>
</dbReference>
<dbReference type="Gene3D" id="3.40.1090.10">
    <property type="entry name" value="Cytosolic phospholipase A2 catalytic domain"/>
    <property type="match status" value="2"/>
</dbReference>
<keyword evidence="8" id="KW-1185">Reference proteome</keyword>
<evidence type="ECO:0000313" key="8">
    <source>
        <dbReference type="Proteomes" id="UP000271548"/>
    </source>
</evidence>
<name>A0A3A9YH41_9ACTN</name>
<dbReference type="GO" id="GO:0016042">
    <property type="term" value="P:lipid catabolic process"/>
    <property type="evidence" value="ECO:0007669"/>
    <property type="project" value="UniProtKB-UniRule"/>
</dbReference>
<reference evidence="8 9" key="1">
    <citation type="submission" date="2018-09" db="EMBL/GenBank/DDBJ databases">
        <title>Micromonospora sp. nov. MS1-9, isolated from a root of Musa sp.</title>
        <authorList>
            <person name="Kuncharoen N."/>
            <person name="Kudo T."/>
            <person name="Ohkuma M."/>
            <person name="Yuki M."/>
            <person name="Tanasupawat S."/>
        </authorList>
    </citation>
    <scope>NUCLEOTIDE SEQUENCE [LARGE SCALE GENOMIC DNA]</scope>
    <source>
        <strain evidence="7 9">MS1-9</strain>
        <strain evidence="6 8">NGC1-4</strain>
    </source>
</reference>
<keyword evidence="2 4" id="KW-0442">Lipid degradation</keyword>
<comment type="caution">
    <text evidence="4">Lacks conserved residue(s) required for the propagation of feature annotation.</text>
</comment>
<dbReference type="OrthoDB" id="2339873at2"/>
<evidence type="ECO:0000313" key="9">
    <source>
        <dbReference type="Proteomes" id="UP000275865"/>
    </source>
</evidence>
<feature type="short sequence motif" description="GXSXG" evidence="4">
    <location>
        <begin position="44"/>
        <end position="48"/>
    </location>
</feature>
<evidence type="ECO:0000313" key="6">
    <source>
        <dbReference type="EMBL" id="RKN21400.1"/>
    </source>
</evidence>
<dbReference type="GO" id="GO:0016787">
    <property type="term" value="F:hydrolase activity"/>
    <property type="evidence" value="ECO:0007669"/>
    <property type="project" value="UniProtKB-UniRule"/>
</dbReference>
<proteinExistence type="predicted"/>
<gene>
    <name evidence="7" type="ORF">D7044_00965</name>
    <name evidence="6" type="ORF">D7147_11630</name>
</gene>
<dbReference type="RefSeq" id="WP_120676562.1">
    <property type="nucleotide sequence ID" value="NZ_RAZS01000003.1"/>
</dbReference>
<evidence type="ECO:0000256" key="3">
    <source>
        <dbReference type="ARBA" id="ARBA00023098"/>
    </source>
</evidence>
<feature type="domain" description="PNPLA" evidence="5">
    <location>
        <begin position="6"/>
        <end position="201"/>
    </location>
</feature>
<dbReference type="SUPFAM" id="SSF52151">
    <property type="entry name" value="FabD/lysophospholipase-like"/>
    <property type="match status" value="1"/>
</dbReference>
<accession>A0A3A9YH41</accession>
<evidence type="ECO:0000256" key="1">
    <source>
        <dbReference type="ARBA" id="ARBA00022801"/>
    </source>
</evidence>
<dbReference type="AlphaFoldDB" id="A0A3A9YH41"/>
<keyword evidence="1 4" id="KW-0378">Hydrolase</keyword>
<dbReference type="InterPro" id="IPR002641">
    <property type="entry name" value="PNPLA_dom"/>
</dbReference>
<dbReference type="Pfam" id="PF01734">
    <property type="entry name" value="Patatin"/>
    <property type="match status" value="1"/>
</dbReference>
<dbReference type="InterPro" id="IPR016035">
    <property type="entry name" value="Acyl_Trfase/lysoPLipase"/>
</dbReference>
<feature type="active site" description="Nucleophile" evidence="4">
    <location>
        <position position="46"/>
    </location>
</feature>
<dbReference type="InterPro" id="IPR050301">
    <property type="entry name" value="NTE"/>
</dbReference>
<dbReference type="PANTHER" id="PTHR14226:SF57">
    <property type="entry name" value="BLR7027 PROTEIN"/>
    <property type="match status" value="1"/>
</dbReference>
<protein>
    <submittedName>
        <fullName evidence="7">Patatin-like phospholipase family protein</fullName>
    </submittedName>
</protein>